<evidence type="ECO:0000259" key="6">
    <source>
        <dbReference type="Pfam" id="PF01509"/>
    </source>
</evidence>
<dbReference type="PANTHER" id="PTHR13767">
    <property type="entry name" value="TRNA-PSEUDOURIDINE SYNTHASE"/>
    <property type="match status" value="1"/>
</dbReference>
<dbReference type="Pfam" id="PF01509">
    <property type="entry name" value="TruB_N"/>
    <property type="match status" value="1"/>
</dbReference>
<dbReference type="RefSeq" id="WP_148340050.1">
    <property type="nucleotide sequence ID" value="NZ_LR699119.1"/>
</dbReference>
<dbReference type="Proteomes" id="UP000324194">
    <property type="component" value="Chromosome 1"/>
</dbReference>
<protein>
    <recommendedName>
        <fullName evidence="5">tRNA pseudouridine synthase B</fullName>
        <ecNumber evidence="5">5.4.99.25</ecNumber>
    </recommendedName>
    <alternativeName>
        <fullName evidence="5">tRNA pseudouridine(55) synthase</fullName>
        <shortName evidence="5">Psi55 synthase</shortName>
    </alternativeName>
    <alternativeName>
        <fullName evidence="5">tRNA pseudouridylate synthase</fullName>
    </alternativeName>
    <alternativeName>
        <fullName evidence="5">tRNA-uridine isomerase</fullName>
    </alternativeName>
</protein>
<keyword evidence="3 5" id="KW-0819">tRNA processing</keyword>
<evidence type="ECO:0000256" key="2">
    <source>
        <dbReference type="ARBA" id="ARBA00005642"/>
    </source>
</evidence>
<gene>
    <name evidence="5 9" type="primary">truB</name>
    <name evidence="9" type="ORF">AQUSIP_20720</name>
</gene>
<comment type="function">
    <text evidence="5">Responsible for synthesis of pseudouridine from uracil-55 in the psi GC loop of transfer RNAs.</text>
</comment>
<dbReference type="GO" id="GO:0003723">
    <property type="term" value="F:RNA binding"/>
    <property type="evidence" value="ECO:0007669"/>
    <property type="project" value="InterPro"/>
</dbReference>
<dbReference type="EMBL" id="LR699119">
    <property type="protein sequence ID" value="VVC76747.1"/>
    <property type="molecule type" value="Genomic_DNA"/>
</dbReference>
<dbReference type="CDD" id="cd21152">
    <property type="entry name" value="PUA_TruB_bacterial"/>
    <property type="match status" value="1"/>
</dbReference>
<name>A0A5E4PJY9_9COXI</name>
<dbReference type="GO" id="GO:1990481">
    <property type="term" value="P:mRNA pseudouridine synthesis"/>
    <property type="evidence" value="ECO:0007669"/>
    <property type="project" value="TreeGrafter"/>
</dbReference>
<dbReference type="Pfam" id="PF09157">
    <property type="entry name" value="TruB-C_2"/>
    <property type="match status" value="1"/>
</dbReference>
<dbReference type="PANTHER" id="PTHR13767:SF2">
    <property type="entry name" value="PSEUDOURIDYLATE SYNTHASE TRUB1"/>
    <property type="match status" value="1"/>
</dbReference>
<dbReference type="InterPro" id="IPR002501">
    <property type="entry name" value="PsdUridine_synth_N"/>
</dbReference>
<comment type="similarity">
    <text evidence="2 5">Belongs to the pseudouridine synthase TruB family. Type 1 subfamily.</text>
</comment>
<dbReference type="CDD" id="cd02573">
    <property type="entry name" value="PseudoU_synth_EcTruB"/>
    <property type="match status" value="1"/>
</dbReference>
<evidence type="ECO:0000259" key="8">
    <source>
        <dbReference type="Pfam" id="PF16198"/>
    </source>
</evidence>
<evidence type="ECO:0000256" key="5">
    <source>
        <dbReference type="HAMAP-Rule" id="MF_01080"/>
    </source>
</evidence>
<reference evidence="9 10" key="1">
    <citation type="submission" date="2019-08" db="EMBL/GenBank/DDBJ databases">
        <authorList>
            <person name="Guy L."/>
        </authorList>
    </citation>
    <scope>NUCLEOTIDE SEQUENCE [LARGE SCALE GENOMIC DNA]</scope>
    <source>
        <strain evidence="9 10">SGT-108</strain>
    </source>
</reference>
<dbReference type="OrthoDB" id="9802309at2"/>
<evidence type="ECO:0000256" key="4">
    <source>
        <dbReference type="ARBA" id="ARBA00023235"/>
    </source>
</evidence>
<dbReference type="SUPFAM" id="SSF88697">
    <property type="entry name" value="PUA domain-like"/>
    <property type="match status" value="1"/>
</dbReference>
<dbReference type="InterPro" id="IPR015947">
    <property type="entry name" value="PUA-like_sf"/>
</dbReference>
<dbReference type="NCBIfam" id="TIGR00431">
    <property type="entry name" value="TruB"/>
    <property type="match status" value="1"/>
</dbReference>
<dbReference type="InterPro" id="IPR032819">
    <property type="entry name" value="TruB_C"/>
</dbReference>
<dbReference type="InterPro" id="IPR014780">
    <property type="entry name" value="tRNA_psdUridine_synth_TruB"/>
</dbReference>
<evidence type="ECO:0000256" key="1">
    <source>
        <dbReference type="ARBA" id="ARBA00000385"/>
    </source>
</evidence>
<feature type="domain" description="Pseudouridine synthase II N-terminal" evidence="6">
    <location>
        <begin position="27"/>
        <end position="175"/>
    </location>
</feature>
<feature type="active site" description="Nucleophile" evidence="5">
    <location>
        <position position="42"/>
    </location>
</feature>
<dbReference type="HAMAP" id="MF_01080">
    <property type="entry name" value="TruB_bact"/>
    <property type="match status" value="1"/>
</dbReference>
<evidence type="ECO:0000313" key="9">
    <source>
        <dbReference type="EMBL" id="VVC76747.1"/>
    </source>
</evidence>
<evidence type="ECO:0000256" key="3">
    <source>
        <dbReference type="ARBA" id="ARBA00022694"/>
    </source>
</evidence>
<dbReference type="SUPFAM" id="SSF55120">
    <property type="entry name" value="Pseudouridine synthase"/>
    <property type="match status" value="1"/>
</dbReference>
<dbReference type="Gene3D" id="2.30.130.10">
    <property type="entry name" value="PUA domain"/>
    <property type="match status" value="1"/>
</dbReference>
<comment type="catalytic activity">
    <reaction evidence="1 5">
        <text>uridine(55) in tRNA = pseudouridine(55) in tRNA</text>
        <dbReference type="Rhea" id="RHEA:42532"/>
        <dbReference type="Rhea" id="RHEA-COMP:10101"/>
        <dbReference type="Rhea" id="RHEA-COMP:10102"/>
        <dbReference type="ChEBI" id="CHEBI:65314"/>
        <dbReference type="ChEBI" id="CHEBI:65315"/>
        <dbReference type="EC" id="5.4.99.25"/>
    </reaction>
</comment>
<dbReference type="Pfam" id="PF16198">
    <property type="entry name" value="TruB_C_2"/>
    <property type="match status" value="1"/>
</dbReference>
<dbReference type="AlphaFoldDB" id="A0A5E4PJY9"/>
<feature type="domain" description="tRNA pseudouridine synthase II TruB subfamily 1 C-terminal" evidence="7">
    <location>
        <begin position="241"/>
        <end position="297"/>
    </location>
</feature>
<evidence type="ECO:0000313" key="10">
    <source>
        <dbReference type="Proteomes" id="UP000324194"/>
    </source>
</evidence>
<proteinExistence type="inferred from homology"/>
<dbReference type="KEGG" id="asip:AQUSIP_20720"/>
<dbReference type="GO" id="GO:0031119">
    <property type="term" value="P:tRNA pseudouridine synthesis"/>
    <property type="evidence" value="ECO:0007669"/>
    <property type="project" value="UniProtKB-UniRule"/>
</dbReference>
<keyword evidence="4 5" id="KW-0413">Isomerase</keyword>
<dbReference type="GO" id="GO:0160148">
    <property type="term" value="F:tRNA pseudouridine(55) synthase activity"/>
    <property type="evidence" value="ECO:0007669"/>
    <property type="project" value="UniProtKB-EC"/>
</dbReference>
<dbReference type="InterPro" id="IPR036974">
    <property type="entry name" value="PUA_sf"/>
</dbReference>
<accession>A0A5E4PJY9</accession>
<dbReference type="EC" id="5.4.99.25" evidence="5"/>
<keyword evidence="10" id="KW-1185">Reference proteome</keyword>
<dbReference type="InterPro" id="IPR015240">
    <property type="entry name" value="tRNA_sdUridine_synth_fam1_C"/>
</dbReference>
<feature type="domain" description="tRNA pseudouridylate synthase B C-terminal" evidence="8">
    <location>
        <begin position="176"/>
        <end position="238"/>
    </location>
</feature>
<organism evidence="9 10">
    <name type="scientific">Aquicella siphonis</name>
    <dbReference type="NCBI Taxonomy" id="254247"/>
    <lineage>
        <taxon>Bacteria</taxon>
        <taxon>Pseudomonadati</taxon>
        <taxon>Pseudomonadota</taxon>
        <taxon>Gammaproteobacteria</taxon>
        <taxon>Legionellales</taxon>
        <taxon>Coxiellaceae</taxon>
        <taxon>Aquicella</taxon>
    </lineage>
</organism>
<dbReference type="Gene3D" id="3.30.2350.10">
    <property type="entry name" value="Pseudouridine synthase"/>
    <property type="match status" value="1"/>
</dbReference>
<evidence type="ECO:0000259" key="7">
    <source>
        <dbReference type="Pfam" id="PF09157"/>
    </source>
</evidence>
<sequence>MRRQIHGILLLDKPSGMTSNGALQRIKRLFCAKKAGHTGSLDPIATGMLPLCFGEATKFSQFLLDSDKAYYVVAKLGIRTTTGDTEGEIVETRPVLNVTRQAIEEAMSQFLGEIEQIPPMFSAIKVQGKPLYELARRGIEVERKPRCVKIFSLILDNFESGEIIFRVHCSKGTYIRTLVEDLGAVLGCGAHVTALRRAAVSPYGHSLMYTMPALESIAENGGINALLSCLLPVETAVQSFPAVQLSTSAAFYLRMGQPVRANFPLNSTMVRLISEDARFLGMGEVMPDGRVKPHRLLAVQDIAMDSTGT</sequence>
<dbReference type="InterPro" id="IPR020103">
    <property type="entry name" value="PsdUridine_synth_cat_dom_sf"/>
</dbReference>